<gene>
    <name evidence="1" type="ORF">GCL60_08720</name>
</gene>
<accession>A0A6N6VTE3</accession>
<keyword evidence="2" id="KW-1185">Reference proteome</keyword>
<dbReference type="EMBL" id="WFLM01000003">
    <property type="protein sequence ID" value="KAB8038931.1"/>
    <property type="molecule type" value="Genomic_DNA"/>
</dbReference>
<dbReference type="Gene3D" id="1.10.530.10">
    <property type="match status" value="1"/>
</dbReference>
<proteinExistence type="predicted"/>
<dbReference type="OrthoDB" id="9815002at2"/>
<sequence length="578" mass="67213">MSHKELIYKLFGFKKAVTFTVAAFISSCTTLPKSIDHEDLKVGSTKKEIQNLLLSDISNEDFVLLDTTNLLLNAFENLKEKKFSNAKEISKNILYKEGLTTSLYKFAFKAYSISTLLSISEYSKKENIVKNFDFTSFQNDQCNSLCDSYGWKNLVQNESILFTPLGYNDIILSNDIFAAIDQEKPVLLIDTIFLGNNEKKPKKLNISFENANTESFNSENIDSAEMLNEKVALSYFLNGEFYKSIELFNKIAKSTNDISVKSSSYYWIGRAYTAENNFKEAKKYYLMSGLSNPLGLYDSLSGQMIKNLSGRASTKDLSPFPDAWENEMVKWIRYPEIQNNSSMELALKSVILFISQLKIENKIMKIDDFQKTFQTKKNIEILIIKDEIKWLTKNWENFYKDWPKENKPEIIGNNIVWLNYLTGEYLDAILLVSKIKNTLDRFSENNNFLYFLFYPQFHKDELKLAVDSCYVDPDIMYSIFRQEGFFINQKTSYQETLTKVCNMKNTLEKYKNNVVNAISAYKAGVVSTDLWLQNNLKINDDAIFMEYIPDKKIKEFVQGVMKNYYNFKWIYFKKSDLP</sequence>
<protein>
    <recommendedName>
        <fullName evidence="3">Tetratricopeptide repeat protein</fullName>
    </recommendedName>
</protein>
<dbReference type="InterPro" id="IPR011990">
    <property type="entry name" value="TPR-like_helical_dom_sf"/>
</dbReference>
<dbReference type="PROSITE" id="PS51257">
    <property type="entry name" value="PROKAR_LIPOPROTEIN"/>
    <property type="match status" value="1"/>
</dbReference>
<comment type="caution">
    <text evidence="1">The sequence shown here is derived from an EMBL/GenBank/DDBJ whole genome shotgun (WGS) entry which is preliminary data.</text>
</comment>
<evidence type="ECO:0000313" key="1">
    <source>
        <dbReference type="EMBL" id="KAB8038931.1"/>
    </source>
</evidence>
<organism evidence="1 2">
    <name type="scientific">Silvanigrella paludirubra</name>
    <dbReference type="NCBI Taxonomy" id="2499159"/>
    <lineage>
        <taxon>Bacteria</taxon>
        <taxon>Pseudomonadati</taxon>
        <taxon>Bdellovibrionota</taxon>
        <taxon>Oligoflexia</taxon>
        <taxon>Silvanigrellales</taxon>
        <taxon>Silvanigrellaceae</taxon>
        <taxon>Silvanigrella</taxon>
    </lineage>
</organism>
<dbReference type="Gene3D" id="1.25.40.10">
    <property type="entry name" value="Tetratricopeptide repeat domain"/>
    <property type="match status" value="1"/>
</dbReference>
<evidence type="ECO:0008006" key="3">
    <source>
        <dbReference type="Google" id="ProtNLM"/>
    </source>
</evidence>
<evidence type="ECO:0000313" key="2">
    <source>
        <dbReference type="Proteomes" id="UP000437748"/>
    </source>
</evidence>
<dbReference type="RefSeq" id="WP_153420328.1">
    <property type="nucleotide sequence ID" value="NZ_WFLM01000003.1"/>
</dbReference>
<dbReference type="Proteomes" id="UP000437748">
    <property type="component" value="Unassembled WGS sequence"/>
</dbReference>
<reference evidence="1 2" key="1">
    <citation type="submission" date="2019-10" db="EMBL/GenBank/DDBJ databases">
        <title>New species of Slilvanegrellaceae.</title>
        <authorList>
            <person name="Pitt A."/>
            <person name="Hahn M.W."/>
        </authorList>
    </citation>
    <scope>NUCLEOTIDE SEQUENCE [LARGE SCALE GENOMIC DNA]</scope>
    <source>
        <strain evidence="1 2">SP-Ram-0.45-NSY-1</strain>
    </source>
</reference>
<dbReference type="AlphaFoldDB" id="A0A6N6VTE3"/>
<name>A0A6N6VTE3_9BACT</name>
<dbReference type="SUPFAM" id="SSF48452">
    <property type="entry name" value="TPR-like"/>
    <property type="match status" value="1"/>
</dbReference>